<proteinExistence type="predicted"/>
<feature type="region of interest" description="Disordered" evidence="1">
    <location>
        <begin position="209"/>
        <end position="241"/>
    </location>
</feature>
<feature type="compositionally biased region" description="Low complexity" evidence="1">
    <location>
        <begin position="134"/>
        <end position="148"/>
    </location>
</feature>
<dbReference type="KEGG" id="bmus:118901899"/>
<reference evidence="3" key="1">
    <citation type="submission" date="2025-08" db="UniProtKB">
        <authorList>
            <consortium name="RefSeq"/>
        </authorList>
    </citation>
    <scope>IDENTIFICATION</scope>
    <source>
        <tissue evidence="3">Epidermis and Blubber</tissue>
    </source>
</reference>
<evidence type="ECO:0000313" key="3">
    <source>
        <dbReference type="RefSeq" id="XP_036721577.1"/>
    </source>
</evidence>
<accession>A0A8B8YGQ0</accession>
<feature type="region of interest" description="Disordered" evidence="1">
    <location>
        <begin position="55"/>
        <end position="75"/>
    </location>
</feature>
<dbReference type="AlphaFoldDB" id="A0A8B8YGQ0"/>
<dbReference type="Proteomes" id="UP000694857">
    <property type="component" value="Chromosome 10"/>
</dbReference>
<keyword evidence="2" id="KW-1185">Reference proteome</keyword>
<dbReference type="RefSeq" id="XP_036721577.1">
    <property type="nucleotide sequence ID" value="XM_036865682.1"/>
</dbReference>
<organism evidence="2 3">
    <name type="scientific">Balaenoptera musculus</name>
    <name type="common">Blue whale</name>
    <dbReference type="NCBI Taxonomy" id="9771"/>
    <lineage>
        <taxon>Eukaryota</taxon>
        <taxon>Metazoa</taxon>
        <taxon>Chordata</taxon>
        <taxon>Craniata</taxon>
        <taxon>Vertebrata</taxon>
        <taxon>Euteleostomi</taxon>
        <taxon>Mammalia</taxon>
        <taxon>Eutheria</taxon>
        <taxon>Laurasiatheria</taxon>
        <taxon>Artiodactyla</taxon>
        <taxon>Whippomorpha</taxon>
        <taxon>Cetacea</taxon>
        <taxon>Mysticeti</taxon>
        <taxon>Balaenopteridae</taxon>
        <taxon>Balaenoptera</taxon>
    </lineage>
</organism>
<sequence length="241" mass="25468">MRRRRLGTDAPRARCMLMAGGRAMNYSAAAQRGRARRGGRPGPCVPRRCEAAAATSQTFPGRHRGCGPRGASVPARARRPRFPRCRLFYVFCLGVGTCPRERVSLPTPSPPDQGGGGGTGDLERRGRVGGEQGAYGPAARGDRPGAAAVTRSRAPLFRGEVRASAVPGIPTRPPGAPGRARCGNNFLLPRPRAQELRGEVLGRSFAILEPDDDTAAHGPRGSFPRPLPRSRPAGLQGPDTG</sequence>
<feature type="region of interest" description="Disordered" evidence="1">
    <location>
        <begin position="102"/>
        <end position="154"/>
    </location>
</feature>
<protein>
    <submittedName>
        <fullName evidence="3">Uncharacterized protein LOC118901899</fullName>
    </submittedName>
</protein>
<dbReference type="GeneID" id="118901899"/>
<name>A0A8B8YGQ0_BALMU</name>
<dbReference type="OrthoDB" id="9838472at2759"/>
<evidence type="ECO:0000313" key="2">
    <source>
        <dbReference type="Proteomes" id="UP000694857"/>
    </source>
</evidence>
<evidence type="ECO:0000256" key="1">
    <source>
        <dbReference type="SAM" id="MobiDB-lite"/>
    </source>
</evidence>
<gene>
    <name evidence="3" type="primary">LOC118901899</name>
</gene>